<proteinExistence type="predicted"/>
<gene>
    <name evidence="2" type="ORF">M9458_045016</name>
</gene>
<dbReference type="InterPro" id="IPR012337">
    <property type="entry name" value="RNaseH-like_sf"/>
</dbReference>
<dbReference type="PROSITE" id="PS50994">
    <property type="entry name" value="INTEGRASE"/>
    <property type="match status" value="1"/>
</dbReference>
<dbReference type="AlphaFoldDB" id="A0ABD0NJA9"/>
<dbReference type="Pfam" id="PF00665">
    <property type="entry name" value="rve"/>
    <property type="match status" value="1"/>
</dbReference>
<feature type="domain" description="Integrase catalytic" evidence="1">
    <location>
        <begin position="1"/>
        <end position="69"/>
    </location>
</feature>
<dbReference type="InterPro" id="IPR036397">
    <property type="entry name" value="RNaseH_sf"/>
</dbReference>
<evidence type="ECO:0000313" key="2">
    <source>
        <dbReference type="EMBL" id="KAL0161291.1"/>
    </source>
</evidence>
<evidence type="ECO:0000259" key="1">
    <source>
        <dbReference type="PROSITE" id="PS50994"/>
    </source>
</evidence>
<sequence length="69" mass="7904">MDLVGKVTKTKKGNKYICVLVDYYTKRAEAYAIPNKLAAVVSRCIINFFYRFGAPKRILTDQDTELVNQ</sequence>
<name>A0ABD0NJA9_CIRMR</name>
<keyword evidence="3" id="KW-1185">Reference proteome</keyword>
<protein>
    <recommendedName>
        <fullName evidence="1">Integrase catalytic domain-containing protein</fullName>
    </recommendedName>
</protein>
<accession>A0ABD0NJA9</accession>
<evidence type="ECO:0000313" key="3">
    <source>
        <dbReference type="Proteomes" id="UP001529510"/>
    </source>
</evidence>
<organism evidence="2 3">
    <name type="scientific">Cirrhinus mrigala</name>
    <name type="common">Mrigala</name>
    <dbReference type="NCBI Taxonomy" id="683832"/>
    <lineage>
        <taxon>Eukaryota</taxon>
        <taxon>Metazoa</taxon>
        <taxon>Chordata</taxon>
        <taxon>Craniata</taxon>
        <taxon>Vertebrata</taxon>
        <taxon>Euteleostomi</taxon>
        <taxon>Actinopterygii</taxon>
        <taxon>Neopterygii</taxon>
        <taxon>Teleostei</taxon>
        <taxon>Ostariophysi</taxon>
        <taxon>Cypriniformes</taxon>
        <taxon>Cyprinidae</taxon>
        <taxon>Labeoninae</taxon>
        <taxon>Labeonini</taxon>
        <taxon>Cirrhinus</taxon>
    </lineage>
</organism>
<dbReference type="InterPro" id="IPR001584">
    <property type="entry name" value="Integrase_cat-core"/>
</dbReference>
<dbReference type="Gene3D" id="3.30.420.10">
    <property type="entry name" value="Ribonuclease H-like superfamily/Ribonuclease H"/>
    <property type="match status" value="1"/>
</dbReference>
<feature type="non-terminal residue" evidence="2">
    <location>
        <position position="69"/>
    </location>
</feature>
<dbReference type="Proteomes" id="UP001529510">
    <property type="component" value="Unassembled WGS sequence"/>
</dbReference>
<reference evidence="2 3" key="1">
    <citation type="submission" date="2024-05" db="EMBL/GenBank/DDBJ databases">
        <title>Genome sequencing and assembly of Indian major carp, Cirrhinus mrigala (Hamilton, 1822).</title>
        <authorList>
            <person name="Mohindra V."/>
            <person name="Chowdhury L.M."/>
            <person name="Lal K."/>
            <person name="Jena J.K."/>
        </authorList>
    </citation>
    <scope>NUCLEOTIDE SEQUENCE [LARGE SCALE GENOMIC DNA]</scope>
    <source>
        <strain evidence="2">CM1030</strain>
        <tissue evidence="2">Blood</tissue>
    </source>
</reference>
<dbReference type="EMBL" id="JAMKFB020000022">
    <property type="protein sequence ID" value="KAL0161291.1"/>
    <property type="molecule type" value="Genomic_DNA"/>
</dbReference>
<dbReference type="SUPFAM" id="SSF53098">
    <property type="entry name" value="Ribonuclease H-like"/>
    <property type="match status" value="1"/>
</dbReference>
<comment type="caution">
    <text evidence="2">The sequence shown here is derived from an EMBL/GenBank/DDBJ whole genome shotgun (WGS) entry which is preliminary data.</text>
</comment>